<evidence type="ECO:0000313" key="5">
    <source>
        <dbReference type="Proteomes" id="UP001460270"/>
    </source>
</evidence>
<dbReference type="Gene3D" id="1.25.10.10">
    <property type="entry name" value="Leucine-rich Repeat Variant"/>
    <property type="match status" value="1"/>
</dbReference>
<feature type="compositionally biased region" description="Basic and acidic residues" evidence="1">
    <location>
        <begin position="551"/>
        <end position="569"/>
    </location>
</feature>
<dbReference type="Proteomes" id="UP001460270">
    <property type="component" value="Unassembled WGS sequence"/>
</dbReference>
<feature type="compositionally biased region" description="Polar residues" evidence="1">
    <location>
        <begin position="743"/>
        <end position="753"/>
    </location>
</feature>
<dbReference type="GO" id="GO:0045179">
    <property type="term" value="C:apical cortex"/>
    <property type="evidence" value="ECO:0007669"/>
    <property type="project" value="TreeGrafter"/>
</dbReference>
<dbReference type="Gene3D" id="6.20.200.10">
    <property type="entry name" value="Inscuteable LGN-binding domain"/>
    <property type="match status" value="1"/>
</dbReference>
<keyword evidence="5" id="KW-1185">Reference proteome</keyword>
<feature type="region of interest" description="Disordered" evidence="1">
    <location>
        <begin position="13"/>
        <end position="115"/>
    </location>
</feature>
<evidence type="ECO:0000259" key="3">
    <source>
        <dbReference type="Pfam" id="PF19427"/>
    </source>
</evidence>
<evidence type="ECO:0000259" key="2">
    <source>
        <dbReference type="Pfam" id="PF16748"/>
    </source>
</evidence>
<dbReference type="GO" id="GO:0045176">
    <property type="term" value="P:apical protein localization"/>
    <property type="evidence" value="ECO:0007669"/>
    <property type="project" value="TreeGrafter"/>
</dbReference>
<dbReference type="GO" id="GO:0008093">
    <property type="term" value="F:cytoskeletal anchor activity"/>
    <property type="evidence" value="ECO:0007669"/>
    <property type="project" value="TreeGrafter"/>
</dbReference>
<feature type="compositionally biased region" description="Basic and acidic residues" evidence="1">
    <location>
        <begin position="481"/>
        <end position="493"/>
    </location>
</feature>
<feature type="compositionally biased region" description="Polar residues" evidence="1">
    <location>
        <begin position="816"/>
        <end position="825"/>
    </location>
</feature>
<feature type="compositionally biased region" description="Basic and acidic residues" evidence="1">
    <location>
        <begin position="501"/>
        <end position="513"/>
    </location>
</feature>
<dbReference type="InterPro" id="IPR045789">
    <property type="entry name" value="Insc_C"/>
</dbReference>
<feature type="compositionally biased region" description="Basic and acidic residues" evidence="1">
    <location>
        <begin position="773"/>
        <end position="783"/>
    </location>
</feature>
<dbReference type="InterPro" id="IPR031938">
    <property type="entry name" value="INSC_LBD"/>
</dbReference>
<dbReference type="InterPro" id="IPR039921">
    <property type="entry name" value="Inscuteable"/>
</dbReference>
<feature type="compositionally biased region" description="Basic and acidic residues" evidence="1">
    <location>
        <begin position="522"/>
        <end position="534"/>
    </location>
</feature>
<feature type="compositionally biased region" description="Basic and acidic residues" evidence="1">
    <location>
        <begin position="791"/>
        <end position="801"/>
    </location>
</feature>
<accession>A0AAW0MD56</accession>
<gene>
    <name evidence="4" type="ORF">WMY93_031589</name>
</gene>
<feature type="domain" description="Protein inscuteable homologue LGN-binding" evidence="2">
    <location>
        <begin position="151"/>
        <end position="190"/>
    </location>
</feature>
<dbReference type="InterPro" id="IPR011989">
    <property type="entry name" value="ARM-like"/>
</dbReference>
<proteinExistence type="predicted"/>
<dbReference type="AlphaFoldDB" id="A0AAW0MD56"/>
<feature type="region of interest" description="Disordered" evidence="1">
    <location>
        <begin position="481"/>
        <end position="659"/>
    </location>
</feature>
<feature type="compositionally biased region" description="Basic and acidic residues" evidence="1">
    <location>
        <begin position="54"/>
        <end position="67"/>
    </location>
</feature>
<dbReference type="SMART" id="SM00185">
    <property type="entry name" value="ARM"/>
    <property type="match status" value="2"/>
</dbReference>
<feature type="compositionally biased region" description="Polar residues" evidence="1">
    <location>
        <begin position="586"/>
        <end position="598"/>
    </location>
</feature>
<feature type="compositionally biased region" description="Polar residues" evidence="1">
    <location>
        <begin position="761"/>
        <end position="771"/>
    </location>
</feature>
<evidence type="ECO:0000313" key="4">
    <source>
        <dbReference type="EMBL" id="KAK7877702.1"/>
    </source>
</evidence>
<comment type="caution">
    <text evidence="4">The sequence shown here is derived from an EMBL/GenBank/DDBJ whole genome shotgun (WGS) entry which is preliminary data.</text>
</comment>
<dbReference type="EMBL" id="JBBPFD010000676">
    <property type="protein sequence ID" value="KAK7877702.1"/>
    <property type="molecule type" value="Genomic_DNA"/>
</dbReference>
<evidence type="ECO:0000256" key="1">
    <source>
        <dbReference type="SAM" id="MobiDB-lite"/>
    </source>
</evidence>
<dbReference type="GO" id="GO:0000132">
    <property type="term" value="P:establishment of mitotic spindle orientation"/>
    <property type="evidence" value="ECO:0007669"/>
    <property type="project" value="TreeGrafter"/>
</dbReference>
<dbReference type="GO" id="GO:0009786">
    <property type="term" value="P:regulation of asymmetric cell division"/>
    <property type="evidence" value="ECO:0007669"/>
    <property type="project" value="TreeGrafter"/>
</dbReference>
<dbReference type="PANTHER" id="PTHR21386:SF0">
    <property type="entry name" value="PROTEIN INSCUTEABLE HOMOLOG"/>
    <property type="match status" value="1"/>
</dbReference>
<organism evidence="4 5">
    <name type="scientific">Mugilogobius chulae</name>
    <name type="common">yellowstripe goby</name>
    <dbReference type="NCBI Taxonomy" id="88201"/>
    <lineage>
        <taxon>Eukaryota</taxon>
        <taxon>Metazoa</taxon>
        <taxon>Chordata</taxon>
        <taxon>Craniata</taxon>
        <taxon>Vertebrata</taxon>
        <taxon>Euteleostomi</taxon>
        <taxon>Actinopterygii</taxon>
        <taxon>Neopterygii</taxon>
        <taxon>Teleostei</taxon>
        <taxon>Neoteleostei</taxon>
        <taxon>Acanthomorphata</taxon>
        <taxon>Gobiaria</taxon>
        <taxon>Gobiiformes</taxon>
        <taxon>Gobioidei</taxon>
        <taxon>Gobiidae</taxon>
        <taxon>Gobionellinae</taxon>
        <taxon>Mugilogobius</taxon>
    </lineage>
</organism>
<feature type="compositionally biased region" description="Pro residues" evidence="1">
    <location>
        <begin position="570"/>
        <end position="580"/>
    </location>
</feature>
<dbReference type="PANTHER" id="PTHR21386">
    <property type="entry name" value="INSCUTEABLE"/>
    <property type="match status" value="1"/>
</dbReference>
<dbReference type="InterPro" id="IPR016024">
    <property type="entry name" value="ARM-type_fold"/>
</dbReference>
<feature type="domain" description="Protein inscuteable homologue C-terminal" evidence="3">
    <location>
        <begin position="345"/>
        <end position="477"/>
    </location>
</feature>
<protein>
    <submittedName>
        <fullName evidence="4">Uncharacterized protein</fullName>
    </submittedName>
</protein>
<dbReference type="InterPro" id="IPR038205">
    <property type="entry name" value="INSC_LBD_sf"/>
</dbReference>
<dbReference type="GO" id="GO:0008356">
    <property type="term" value="P:asymmetric cell division"/>
    <property type="evidence" value="ECO:0007669"/>
    <property type="project" value="InterPro"/>
</dbReference>
<name>A0AAW0MD56_9GOBI</name>
<dbReference type="Pfam" id="PF19427">
    <property type="entry name" value="Insc_C"/>
    <property type="match status" value="2"/>
</dbReference>
<dbReference type="InterPro" id="IPR000225">
    <property type="entry name" value="Armadillo"/>
</dbReference>
<feature type="compositionally biased region" description="Polar residues" evidence="1">
    <location>
        <begin position="640"/>
        <end position="650"/>
    </location>
</feature>
<dbReference type="Pfam" id="PF16748">
    <property type="entry name" value="INSC_LBD"/>
    <property type="match status" value="1"/>
</dbReference>
<feature type="compositionally biased region" description="Basic and acidic residues" evidence="1">
    <location>
        <begin position="827"/>
        <end position="842"/>
    </location>
</feature>
<reference evidence="5" key="1">
    <citation type="submission" date="2024-04" db="EMBL/GenBank/DDBJ databases">
        <title>Salinicola lusitanus LLJ914,a marine bacterium isolated from the Okinawa Trough.</title>
        <authorList>
            <person name="Li J."/>
        </authorList>
    </citation>
    <scope>NUCLEOTIDE SEQUENCE [LARGE SCALE GENOMIC DNA]</scope>
</reference>
<feature type="domain" description="Protein inscuteable homologue C-terminal" evidence="3">
    <location>
        <begin position="235"/>
        <end position="301"/>
    </location>
</feature>
<feature type="region of interest" description="Disordered" evidence="1">
    <location>
        <begin position="736"/>
        <end position="842"/>
    </location>
</feature>
<dbReference type="SUPFAM" id="SSF48371">
    <property type="entry name" value="ARM repeat"/>
    <property type="match status" value="1"/>
</dbReference>
<sequence>MILWFDSGSESLRVWTSAPNCHRSKESECPEPTDSIDRKRSHREQTLTTGDTNETQRDAEDRDKQETNDSTSLNANEEGAGLANKQRVGGVKANEDGGGGVNDQRVGGAPLTSRRRTQRSSSFLFHLVMSSSGAVKGNRTVHKKRSLDRCLQSDSVQRWLEDLRHMTEVECMCVLQAKPLGVDEEELLVSSGGAWPARSNLQTLLRRALVVSTELGRMFSRVEKRTMATDAQHGHESRESSTIYEKILLEKSHELTSITENDDQTFLKSSRESIHQILTELSQDFSSMIDLALANEIRRSISSLLSLTQDGPSSAASSPRPDLRHSWVFLNYLKIVNSISVCCSNAVQILVQASRDRTRVDTPYSKDQVVTILANLSVLEQCSQELLQEQGVERLLVFLSERPSSSSPSEGAACERVQQKAAVTLARLSRDADFAHNAIKLNAVPRLIELCRSPTERNNSDSVLVACLAALRRLASEPFHTELPPKDRIKDPDWTGTGPKPDSDPPETRDQPRVKTSSRSSCSRDKRPGLDQDWTKAGLRPPLTAPSETSLRSETKDPDRTRTGPKPDSDPPSQPPPPQRPASGQILKTGSSSSTNYKSCPKENVTVPPGQTIKAVQKNKENVTVPPGQTIKAVQKNKENVTSSTRTNYKSCPKEQRERQTIKAVQKNKENVTVPPGQTIKAVQKNNENVTVPPGQTIKAVQKNKENVTVPPGQTIKAVQKNKENVTVPPGQTIKAVQKNKENVTSSTGQTIKAVQKNKENVTSSTRTNYKSCPKEQRERDCSTRTNYKSCPKEQRERDCSTRTNYKSCPKEQRDVTSSTRTNYKSCPKEQRERDQFHQDKL</sequence>